<protein>
    <submittedName>
        <fullName evidence="2">Uncharacterized protein</fullName>
    </submittedName>
</protein>
<evidence type="ECO:0000256" key="1">
    <source>
        <dbReference type="SAM" id="MobiDB-lite"/>
    </source>
</evidence>
<name>A0A024UJS9_9STRA</name>
<feature type="region of interest" description="Disordered" evidence="1">
    <location>
        <begin position="1"/>
        <end position="22"/>
    </location>
</feature>
<dbReference type="AlphaFoldDB" id="A0A024UJS9"/>
<reference evidence="2" key="1">
    <citation type="submission" date="2013-12" db="EMBL/GenBank/DDBJ databases">
        <title>The Genome Sequence of Aphanomyces invadans NJM9701.</title>
        <authorList>
            <consortium name="The Broad Institute Genomics Platform"/>
            <person name="Russ C."/>
            <person name="Tyler B."/>
            <person name="van West P."/>
            <person name="Dieguez-Uribeondo J."/>
            <person name="Young S.K."/>
            <person name="Zeng Q."/>
            <person name="Gargeya S."/>
            <person name="Fitzgerald M."/>
            <person name="Abouelleil A."/>
            <person name="Alvarado L."/>
            <person name="Chapman S.B."/>
            <person name="Gainer-Dewar J."/>
            <person name="Goldberg J."/>
            <person name="Griggs A."/>
            <person name="Gujja S."/>
            <person name="Hansen M."/>
            <person name="Howarth C."/>
            <person name="Imamovic A."/>
            <person name="Ireland A."/>
            <person name="Larimer J."/>
            <person name="McCowan C."/>
            <person name="Murphy C."/>
            <person name="Pearson M."/>
            <person name="Poon T.W."/>
            <person name="Priest M."/>
            <person name="Roberts A."/>
            <person name="Saif S."/>
            <person name="Shea T."/>
            <person name="Sykes S."/>
            <person name="Wortman J."/>
            <person name="Nusbaum C."/>
            <person name="Birren B."/>
        </authorList>
    </citation>
    <scope>NUCLEOTIDE SEQUENCE [LARGE SCALE GENOMIC DNA]</scope>
    <source>
        <strain evidence="2">NJM9701</strain>
    </source>
</reference>
<evidence type="ECO:0000313" key="2">
    <source>
        <dbReference type="EMBL" id="ETW06395.1"/>
    </source>
</evidence>
<proteinExistence type="predicted"/>
<dbReference type="VEuPathDB" id="FungiDB:H310_02668"/>
<dbReference type="OrthoDB" id="69177at2759"/>
<dbReference type="eggNOG" id="ENOG502S26B">
    <property type="taxonomic scope" value="Eukaryota"/>
</dbReference>
<sequence length="344" mass="37892">MAKHGQELPPQGGPKAKRGKATKAKQDVCTAMKFKSYLNLFGGLQSDSRDAWIDDCKTCFTCREVEDGDNYSLGSTFFVKASEAPVCGMEALAKKIFDLHTDGMTFDPTNSGAEWWSQHIDHRDNIGFHWDRDYGKEEDDEVHVHPYLGTVTYLCVNAGPTVVLDKRGTFEYGADISGPLRQCIVSRPKPGKHITFDGELLHGAPSDLAFPHVNEDDDTSVRVTFLVNVWVNHIPIQSQRVDADVALSLKLSMDAVESLVLQTDTIEAAALETYDAATNHHVCHRFAIHSGGDDYIIQLSLPEHLQGCTTDATIDCIQLNADSFIVAGELSDSSDQDDDEAESE</sequence>
<gene>
    <name evidence="2" type="ORF">H310_02668</name>
</gene>
<dbReference type="EMBL" id="KI913955">
    <property type="protein sequence ID" value="ETW06395.1"/>
    <property type="molecule type" value="Genomic_DNA"/>
</dbReference>
<accession>A0A024UJS9</accession>
<dbReference type="GeneID" id="20079718"/>
<dbReference type="RefSeq" id="XP_008864470.1">
    <property type="nucleotide sequence ID" value="XM_008866248.1"/>
</dbReference>
<organism evidence="2">
    <name type="scientific">Aphanomyces invadans</name>
    <dbReference type="NCBI Taxonomy" id="157072"/>
    <lineage>
        <taxon>Eukaryota</taxon>
        <taxon>Sar</taxon>
        <taxon>Stramenopiles</taxon>
        <taxon>Oomycota</taxon>
        <taxon>Saprolegniomycetes</taxon>
        <taxon>Saprolegniales</taxon>
        <taxon>Verrucalvaceae</taxon>
        <taxon>Aphanomyces</taxon>
    </lineage>
</organism>